<evidence type="ECO:0008006" key="4">
    <source>
        <dbReference type="Google" id="ProtNLM"/>
    </source>
</evidence>
<dbReference type="Proteomes" id="UP000295468">
    <property type="component" value="Unassembled WGS sequence"/>
</dbReference>
<gene>
    <name evidence="2" type="ORF">CLV82_2078</name>
</gene>
<dbReference type="Pfam" id="PF08892">
    <property type="entry name" value="YqcI_YcgG"/>
    <property type="match status" value="1"/>
</dbReference>
<proteinExistence type="predicted"/>
<dbReference type="InterPro" id="IPR014988">
    <property type="entry name" value="Uncharacterised_YqcI/YcgG"/>
</dbReference>
<reference evidence="2 3" key="1">
    <citation type="submission" date="2019-03" db="EMBL/GenBank/DDBJ databases">
        <title>Genomic Encyclopedia of Archaeal and Bacterial Type Strains, Phase II (KMG-II): from individual species to whole genera.</title>
        <authorList>
            <person name="Goeker M."/>
        </authorList>
    </citation>
    <scope>NUCLEOTIDE SEQUENCE [LARGE SCALE GENOMIC DNA]</scope>
    <source>
        <strain evidence="2 3">DSM 18435</strain>
    </source>
</reference>
<feature type="region of interest" description="Disordered" evidence="1">
    <location>
        <begin position="176"/>
        <end position="198"/>
    </location>
</feature>
<dbReference type="RefSeq" id="WP_133644201.1">
    <property type="nucleotide sequence ID" value="NZ_SNYI01000002.1"/>
</dbReference>
<evidence type="ECO:0000313" key="2">
    <source>
        <dbReference type="EMBL" id="TDQ31370.1"/>
    </source>
</evidence>
<dbReference type="AlphaFoldDB" id="A0A4R6TSD7"/>
<organism evidence="2 3">
    <name type="scientific">Zeaxanthinibacter enoshimensis</name>
    <dbReference type="NCBI Taxonomy" id="392009"/>
    <lineage>
        <taxon>Bacteria</taxon>
        <taxon>Pseudomonadati</taxon>
        <taxon>Bacteroidota</taxon>
        <taxon>Flavobacteriia</taxon>
        <taxon>Flavobacteriales</taxon>
        <taxon>Flavobacteriaceae</taxon>
        <taxon>Zeaxanthinibacter</taxon>
    </lineage>
</organism>
<protein>
    <recommendedName>
        <fullName evidence="4">YqcI/YcgG family protein</fullName>
    </recommendedName>
</protein>
<keyword evidence="3" id="KW-1185">Reference proteome</keyword>
<dbReference type="NCBIfam" id="NF041366">
    <property type="entry name" value="GntA_guanitoxin"/>
    <property type="match status" value="1"/>
</dbReference>
<sequence length="225" mass="26476">MENHIENSLRKEFQSFILEKDHPCIMAKTMFELDTFKLKAYPEMGSKETTEKLLDDLENYLENYDFTSPEFYSFIATFPKMEIATEIEYEELLWEQLQALHLADETDWDPDVNSDPSAPDFSFSLLGKAFYIVGMHPQSSRQARRSPVPCIVFNLHWQFEQLREMGTYQRIRDTIRQRDKEKHGSVNPMLSDFGTSSEARQYSGRQVSEAWNCPFLRKELEKENG</sequence>
<comment type="caution">
    <text evidence="2">The sequence shown here is derived from an EMBL/GenBank/DDBJ whole genome shotgun (WGS) entry which is preliminary data.</text>
</comment>
<evidence type="ECO:0000256" key="1">
    <source>
        <dbReference type="SAM" id="MobiDB-lite"/>
    </source>
</evidence>
<dbReference type="EMBL" id="SNYI01000002">
    <property type="protein sequence ID" value="TDQ31370.1"/>
    <property type="molecule type" value="Genomic_DNA"/>
</dbReference>
<accession>A0A4R6TSD7</accession>
<dbReference type="PANTHER" id="PTHR40045:SF1">
    <property type="entry name" value="YQCI_YCGG FAMILY PROTEIN"/>
    <property type="match status" value="1"/>
</dbReference>
<name>A0A4R6TSD7_9FLAO</name>
<dbReference type="PANTHER" id="PTHR40045">
    <property type="entry name" value="YCGG FAMILY PROTEIN"/>
    <property type="match status" value="1"/>
</dbReference>
<evidence type="ECO:0000313" key="3">
    <source>
        <dbReference type="Proteomes" id="UP000295468"/>
    </source>
</evidence>
<dbReference type="OrthoDB" id="283514at2"/>